<evidence type="ECO:0000313" key="3">
    <source>
        <dbReference type="Proteomes" id="UP000594480"/>
    </source>
</evidence>
<keyword evidence="3" id="KW-1185">Reference proteome</keyword>
<reference evidence="2 3" key="1">
    <citation type="submission" date="2020-11" db="EMBL/GenBank/DDBJ databases">
        <title>Amino acid is mineralized and recycled by bacteria in oceanic microbiome.</title>
        <authorList>
            <person name="Zheng L.Y."/>
        </authorList>
    </citation>
    <scope>NUCLEOTIDE SEQUENCE [LARGE SCALE GENOMIC DNA]</scope>
    <source>
        <strain evidence="2 3">A32-1</strain>
    </source>
</reference>
<dbReference type="AlphaFoldDB" id="A0A7S8MUY2"/>
<sequence>MSLFRVCAISRAERVARWVAAVFVAAVAGSAVTAGAWALAVPATIGALGLVAMAITGWCPGIPASRSADAAPNALGIPEARQSIDLD</sequence>
<keyword evidence="1" id="KW-0812">Transmembrane</keyword>
<protein>
    <recommendedName>
        <fullName evidence="4">DUF2892 domain-containing protein</fullName>
    </recommendedName>
</protein>
<organism evidence="2 3">
    <name type="scientific">Microbacterium schleiferi</name>
    <dbReference type="NCBI Taxonomy" id="69362"/>
    <lineage>
        <taxon>Bacteria</taxon>
        <taxon>Bacillati</taxon>
        <taxon>Actinomycetota</taxon>
        <taxon>Actinomycetes</taxon>
        <taxon>Micrococcales</taxon>
        <taxon>Microbacteriaceae</taxon>
        <taxon>Microbacterium</taxon>
    </lineage>
</organism>
<feature type="transmembrane region" description="Helical" evidence="1">
    <location>
        <begin position="15"/>
        <end position="33"/>
    </location>
</feature>
<gene>
    <name evidence="2" type="ORF">IT882_10090</name>
</gene>
<evidence type="ECO:0000256" key="1">
    <source>
        <dbReference type="SAM" id="Phobius"/>
    </source>
</evidence>
<name>A0A7S8MUY2_9MICO</name>
<keyword evidence="1" id="KW-1133">Transmembrane helix</keyword>
<feature type="transmembrane region" description="Helical" evidence="1">
    <location>
        <begin position="39"/>
        <end position="59"/>
    </location>
</feature>
<proteinExistence type="predicted"/>
<dbReference type="KEGG" id="msf:IT882_10090"/>
<evidence type="ECO:0000313" key="2">
    <source>
        <dbReference type="EMBL" id="QPE03659.1"/>
    </source>
</evidence>
<keyword evidence="1" id="KW-0472">Membrane</keyword>
<dbReference type="EMBL" id="CP064760">
    <property type="protein sequence ID" value="QPE03659.1"/>
    <property type="molecule type" value="Genomic_DNA"/>
</dbReference>
<dbReference type="RefSeq" id="WP_195691752.1">
    <property type="nucleotide sequence ID" value="NZ_CP064760.1"/>
</dbReference>
<accession>A0A7S8MUY2</accession>
<evidence type="ECO:0008006" key="4">
    <source>
        <dbReference type="Google" id="ProtNLM"/>
    </source>
</evidence>
<dbReference type="Proteomes" id="UP000594480">
    <property type="component" value="Chromosome"/>
</dbReference>